<evidence type="ECO:0000256" key="4">
    <source>
        <dbReference type="ARBA" id="ARBA00022701"/>
    </source>
</evidence>
<reference evidence="9 10" key="1">
    <citation type="submission" date="2019-09" db="EMBL/GenBank/DDBJ databases">
        <authorList>
            <person name="Brejova B."/>
        </authorList>
    </citation>
    <scope>NUCLEOTIDE SEQUENCE [LARGE SCALE GENOMIC DNA]</scope>
</reference>
<dbReference type="GO" id="GO:0051011">
    <property type="term" value="F:microtubule minus-end binding"/>
    <property type="evidence" value="ECO:0007669"/>
    <property type="project" value="TreeGrafter"/>
</dbReference>
<dbReference type="PANTHER" id="PTHR19302">
    <property type="entry name" value="GAMMA TUBULIN COMPLEX PROTEIN"/>
    <property type="match status" value="1"/>
</dbReference>
<proteinExistence type="inferred from homology"/>
<comment type="similarity">
    <text evidence="2">Belongs to the TUBGCP family.</text>
</comment>
<dbReference type="GO" id="GO:0043015">
    <property type="term" value="F:gamma-tubulin binding"/>
    <property type="evidence" value="ECO:0007669"/>
    <property type="project" value="InterPro"/>
</dbReference>
<dbReference type="PANTHER" id="PTHR19302:SF14">
    <property type="entry name" value="GAMMA-TUBULIN COMPLEX COMPONENT 3"/>
    <property type="match status" value="1"/>
</dbReference>
<dbReference type="EMBL" id="CABVLU010000005">
    <property type="protein sequence ID" value="VVT57499.1"/>
    <property type="molecule type" value="Genomic_DNA"/>
</dbReference>
<feature type="domain" description="Gamma tubulin complex component C-terminal" evidence="7">
    <location>
        <begin position="524"/>
        <end position="873"/>
    </location>
</feature>
<keyword evidence="5" id="KW-0206">Cytoskeleton</keyword>
<dbReference type="InterPro" id="IPR042241">
    <property type="entry name" value="GCP_C_sf"/>
</dbReference>
<name>A0A5E8C0U5_9ASCO</name>
<dbReference type="OrthoDB" id="5860513at2759"/>
<evidence type="ECO:0000256" key="6">
    <source>
        <dbReference type="SAM" id="MobiDB-lite"/>
    </source>
</evidence>
<feature type="domain" description="Gamma tubulin complex component protein N-terminal" evidence="8">
    <location>
        <begin position="184"/>
        <end position="521"/>
    </location>
</feature>
<keyword evidence="4" id="KW-0493">Microtubule</keyword>
<dbReference type="AlphaFoldDB" id="A0A5E8C0U5"/>
<dbReference type="GO" id="GO:0044732">
    <property type="term" value="C:mitotic spindle pole body"/>
    <property type="evidence" value="ECO:0007669"/>
    <property type="project" value="TreeGrafter"/>
</dbReference>
<dbReference type="GO" id="GO:0051225">
    <property type="term" value="P:spindle assembly"/>
    <property type="evidence" value="ECO:0007669"/>
    <property type="project" value="TreeGrafter"/>
</dbReference>
<evidence type="ECO:0000256" key="2">
    <source>
        <dbReference type="ARBA" id="ARBA00010337"/>
    </source>
</evidence>
<evidence type="ECO:0000256" key="1">
    <source>
        <dbReference type="ARBA" id="ARBA00004245"/>
    </source>
</evidence>
<dbReference type="InterPro" id="IPR040457">
    <property type="entry name" value="GCP_C"/>
</dbReference>
<comment type="subcellular location">
    <subcellularLocation>
        <location evidence="1">Cytoplasm</location>
        <location evidence="1">Cytoskeleton</location>
    </subcellularLocation>
</comment>
<evidence type="ECO:0000259" key="8">
    <source>
        <dbReference type="Pfam" id="PF17681"/>
    </source>
</evidence>
<keyword evidence="3" id="KW-0963">Cytoplasm</keyword>
<dbReference type="GO" id="GO:0000922">
    <property type="term" value="C:spindle pole"/>
    <property type="evidence" value="ECO:0007669"/>
    <property type="project" value="InterPro"/>
</dbReference>
<dbReference type="GO" id="GO:0031122">
    <property type="term" value="P:cytoplasmic microtubule organization"/>
    <property type="evidence" value="ECO:0007669"/>
    <property type="project" value="TreeGrafter"/>
</dbReference>
<evidence type="ECO:0000256" key="3">
    <source>
        <dbReference type="ARBA" id="ARBA00022490"/>
    </source>
</evidence>
<organism evidence="9 10">
    <name type="scientific">Magnusiomyces paraingens</name>
    <dbReference type="NCBI Taxonomy" id="2606893"/>
    <lineage>
        <taxon>Eukaryota</taxon>
        <taxon>Fungi</taxon>
        <taxon>Dikarya</taxon>
        <taxon>Ascomycota</taxon>
        <taxon>Saccharomycotina</taxon>
        <taxon>Dipodascomycetes</taxon>
        <taxon>Dipodascales</taxon>
        <taxon>Dipodascaceae</taxon>
        <taxon>Magnusiomyces</taxon>
    </lineage>
</organism>
<dbReference type="Pfam" id="PF04130">
    <property type="entry name" value="GCP_C_terminal"/>
    <property type="match status" value="1"/>
</dbReference>
<keyword evidence="10" id="KW-1185">Reference proteome</keyword>
<dbReference type="InterPro" id="IPR041470">
    <property type="entry name" value="GCP_N"/>
</dbReference>
<evidence type="ECO:0000259" key="7">
    <source>
        <dbReference type="Pfam" id="PF04130"/>
    </source>
</evidence>
<dbReference type="GO" id="GO:0000930">
    <property type="term" value="C:gamma-tubulin complex"/>
    <property type="evidence" value="ECO:0007669"/>
    <property type="project" value="UniProtKB-ARBA"/>
</dbReference>
<sequence length="874" mass="99773">MDSHGSSRVPQLLEKLVDHVLGDVLSFDEKSFLLNKASRHLEGNTPTTDYSNFYTVRDAIYTELQHENPETAVSFLNATARLFEDLETRAAYLRHPGEALALLQLIKSSQSETRQRADHHRSRYLHNLPDAFPDSSRRGSPTIHERPQYTPNSTTETTDPERMSAREILWNIHKNQTPSNRQILRELPYTLQGISSSTFTWVEPLPPDPMRAQKTSDGDMDIEYEDDDEQTTTVLALPTHLPWQKIGQLSRLMEPAVLYRNIKEELHRREKAPKTGLVLQALDSAIENELRSYLAFVGVVETEVRRQEMTLQAPDAGVSKEAREYGIGGRMTLTRSIVLLQEATLGLRLVRMILEETQGLVGGQILSLVHAYTYHGDEFVAKFAQRLVPQVARSFFDMLSQWMLSGQLVDPHEEFFIRRTNNNAGGNSADDSNPWDGTFYLAEAYIPDYISREVAEQIFQIGKTLHFIAGACDDREWVDERRALARLDPGVLQLPDSQLREEVSETYERVVSHLNDLLRNKFHLDAHLRGLKDYLLLGKGDFVQLLVESVAPVLERPALQLFRHHLTATLETAVRGSNARHDHPDVLRALDARMLELGHGDIGWDVFTLDYRVEEPLNAVIWDHKSMKEYLRVFNFLWRIKRVSFTLNTTWRQLTLMDRAATRARYLRHPSETNIANRMVSSNTIPYKSSVYGLYHPLVGGLWQGVRDMCCEMVHFVSELEYYINYEVVEMAWGELTRRLDTGDLSVDEIAAAHREYLRTITHKGLLGGGDFLMGELHSLLKIVLAFGVTCEGLHDMSERLHAQSLAQRDGQNNGGVDPGNSILKRIKKIDATLTDLRSQFQASLRRLVQALGKQEDSEMRFLGVRLNFNGFYS</sequence>
<accession>A0A5E8C0U5</accession>
<dbReference type="GO" id="GO:0051321">
    <property type="term" value="P:meiotic cell cycle"/>
    <property type="evidence" value="ECO:0007669"/>
    <property type="project" value="TreeGrafter"/>
</dbReference>
<dbReference type="GO" id="GO:0000278">
    <property type="term" value="P:mitotic cell cycle"/>
    <property type="evidence" value="ECO:0007669"/>
    <property type="project" value="TreeGrafter"/>
</dbReference>
<evidence type="ECO:0000256" key="5">
    <source>
        <dbReference type="ARBA" id="ARBA00023212"/>
    </source>
</evidence>
<dbReference type="GeneID" id="43584540"/>
<dbReference type="Pfam" id="PF17681">
    <property type="entry name" value="GCP_N_terminal"/>
    <property type="match status" value="1"/>
</dbReference>
<evidence type="ECO:0000313" key="9">
    <source>
        <dbReference type="EMBL" id="VVT57499.1"/>
    </source>
</evidence>
<gene>
    <name evidence="9" type="ORF">SAPINGB_P005726</name>
</gene>
<dbReference type="GO" id="GO:0007020">
    <property type="term" value="P:microtubule nucleation"/>
    <property type="evidence" value="ECO:0007669"/>
    <property type="project" value="InterPro"/>
</dbReference>
<dbReference type="GO" id="GO:0005874">
    <property type="term" value="C:microtubule"/>
    <property type="evidence" value="ECO:0007669"/>
    <property type="project" value="UniProtKB-KW"/>
</dbReference>
<feature type="region of interest" description="Disordered" evidence="6">
    <location>
        <begin position="112"/>
        <end position="161"/>
    </location>
</feature>
<dbReference type="InterPro" id="IPR007259">
    <property type="entry name" value="GCP"/>
</dbReference>
<dbReference type="Gene3D" id="1.20.120.1900">
    <property type="entry name" value="Gamma-tubulin complex, C-terminal domain"/>
    <property type="match status" value="1"/>
</dbReference>
<evidence type="ECO:0000313" key="10">
    <source>
        <dbReference type="Proteomes" id="UP000398389"/>
    </source>
</evidence>
<protein>
    <submittedName>
        <fullName evidence="9">Uncharacterized protein</fullName>
    </submittedName>
</protein>
<dbReference type="RefSeq" id="XP_031856331.1">
    <property type="nucleotide sequence ID" value="XM_032000440.1"/>
</dbReference>
<dbReference type="Proteomes" id="UP000398389">
    <property type="component" value="Unassembled WGS sequence"/>
</dbReference>